<evidence type="ECO:0000313" key="1">
    <source>
        <dbReference type="EMBL" id="OAQ20219.1"/>
    </source>
</evidence>
<dbReference type="STRING" id="999894.TDIS_1721"/>
<reference evidence="1 2" key="1">
    <citation type="submission" date="2016-04" db="EMBL/GenBank/DDBJ databases">
        <title>Genome analysis of Thermosulfurimonas dismutans, the first thermophilic sulfur-disproportionating bacterium of the phylum Thermodesulfobacteria.</title>
        <authorList>
            <person name="Mardanov A.V."/>
            <person name="Beletsky A.V."/>
            <person name="Kadnikov V.V."/>
            <person name="Slobodkin A.I."/>
            <person name="Ravin N.V."/>
        </authorList>
    </citation>
    <scope>NUCLEOTIDE SEQUENCE [LARGE SCALE GENOMIC DNA]</scope>
    <source>
        <strain evidence="1 2">S95</strain>
    </source>
</reference>
<protein>
    <submittedName>
        <fullName evidence="1">Uncharacterized protein</fullName>
    </submittedName>
</protein>
<sequence length="50" mass="5636">MKIGIGTNVFYYAIDCDNPFHLEAREKLEALVKKRKGSHDSTESHTLKSG</sequence>
<comment type="caution">
    <text evidence="1">The sequence shown here is derived from an EMBL/GenBank/DDBJ whole genome shotgun (WGS) entry which is preliminary data.</text>
</comment>
<dbReference type="AlphaFoldDB" id="A0A179D3C7"/>
<accession>A0A179D3C7</accession>
<name>A0A179D3C7_9BACT</name>
<evidence type="ECO:0000313" key="2">
    <source>
        <dbReference type="Proteomes" id="UP000078390"/>
    </source>
</evidence>
<dbReference type="Proteomes" id="UP000078390">
    <property type="component" value="Unassembled WGS sequence"/>
</dbReference>
<organism evidence="1 2">
    <name type="scientific">Thermosulfurimonas dismutans</name>
    <dbReference type="NCBI Taxonomy" id="999894"/>
    <lineage>
        <taxon>Bacteria</taxon>
        <taxon>Pseudomonadati</taxon>
        <taxon>Thermodesulfobacteriota</taxon>
        <taxon>Thermodesulfobacteria</taxon>
        <taxon>Thermodesulfobacteriales</taxon>
        <taxon>Thermodesulfobacteriaceae</taxon>
        <taxon>Thermosulfurimonas</taxon>
    </lineage>
</organism>
<proteinExistence type="predicted"/>
<dbReference type="EMBL" id="LWLG01000014">
    <property type="protein sequence ID" value="OAQ20219.1"/>
    <property type="molecule type" value="Genomic_DNA"/>
</dbReference>
<keyword evidence="2" id="KW-1185">Reference proteome</keyword>
<gene>
    <name evidence="1" type="ORF">TDIS_1721</name>
</gene>